<sequence>MHKVRWPLFPLATVLCRPWSTTSLPDLPRTPVVPIILSPTVTWSPKGCQALSFDVAVPVPGHHATTLIRDSIAARLRARRAPGHAAAVGTSYDLAPVPAAQARCALVRGPENAGRARGTVMHSADLAPVVVLPGDTAPQATASSVRRITRLLFIVSPVSALGRPGPHQVWMTTSTVF</sequence>
<dbReference type="EMBL" id="QXGB01001873">
    <property type="protein sequence ID" value="KAE9184404.1"/>
    <property type="molecule type" value="Genomic_DNA"/>
</dbReference>
<feature type="chain" id="PRO_5025538491" description="Secreted protein" evidence="1">
    <location>
        <begin position="24"/>
        <end position="177"/>
    </location>
</feature>
<accession>A0A6A3WL01</accession>
<protein>
    <recommendedName>
        <fullName evidence="4">Secreted protein</fullName>
    </recommendedName>
</protein>
<evidence type="ECO:0000313" key="3">
    <source>
        <dbReference type="Proteomes" id="UP000433483"/>
    </source>
</evidence>
<dbReference type="AlphaFoldDB" id="A0A6A3WL01"/>
<proteinExistence type="predicted"/>
<comment type="caution">
    <text evidence="2">The sequence shown here is derived from an EMBL/GenBank/DDBJ whole genome shotgun (WGS) entry which is preliminary data.</text>
</comment>
<dbReference type="Proteomes" id="UP000433483">
    <property type="component" value="Unassembled WGS sequence"/>
</dbReference>
<keyword evidence="3" id="KW-1185">Reference proteome</keyword>
<feature type="signal peptide" evidence="1">
    <location>
        <begin position="1"/>
        <end position="23"/>
    </location>
</feature>
<reference evidence="2 3" key="1">
    <citation type="submission" date="2018-08" db="EMBL/GenBank/DDBJ databases">
        <title>Genomic investigation of the strawberry pathogen Phytophthora fragariae indicates pathogenicity is determined by transcriptional variation in three key races.</title>
        <authorList>
            <person name="Adams T.M."/>
            <person name="Armitage A.D."/>
            <person name="Sobczyk M.K."/>
            <person name="Bates H.J."/>
            <person name="Dunwell J.M."/>
            <person name="Nellist C.F."/>
            <person name="Harrison R.J."/>
        </authorList>
    </citation>
    <scope>NUCLEOTIDE SEQUENCE [LARGE SCALE GENOMIC DNA]</scope>
    <source>
        <strain evidence="2 3">NOV-27</strain>
    </source>
</reference>
<keyword evidence="1" id="KW-0732">Signal</keyword>
<evidence type="ECO:0000313" key="2">
    <source>
        <dbReference type="EMBL" id="KAE9184404.1"/>
    </source>
</evidence>
<gene>
    <name evidence="2" type="ORF">PF005_g21683</name>
</gene>
<name>A0A6A3WL01_9STRA</name>
<evidence type="ECO:0008006" key="4">
    <source>
        <dbReference type="Google" id="ProtNLM"/>
    </source>
</evidence>
<evidence type="ECO:0000256" key="1">
    <source>
        <dbReference type="SAM" id="SignalP"/>
    </source>
</evidence>
<organism evidence="2 3">
    <name type="scientific">Phytophthora fragariae</name>
    <dbReference type="NCBI Taxonomy" id="53985"/>
    <lineage>
        <taxon>Eukaryota</taxon>
        <taxon>Sar</taxon>
        <taxon>Stramenopiles</taxon>
        <taxon>Oomycota</taxon>
        <taxon>Peronosporomycetes</taxon>
        <taxon>Peronosporales</taxon>
        <taxon>Peronosporaceae</taxon>
        <taxon>Phytophthora</taxon>
    </lineage>
</organism>